<sequence length="163" mass="18824">MCTSTSCTPSYYEYNPVRLIMLTWKKIRSREAIGKFLLKLPGGMFPSYRCTISEIPENDNLSPGTKISKKRRFCKLHCCEDDSFENGNIPSPPPFPYHLLSLTEVETIKRPKMTLEDLASVKLKKPSVQEDPKTPVRDMTQILRKRYNVMHSPTPKKLFDLLN</sequence>
<dbReference type="Proteomes" id="UP000007266">
    <property type="component" value="Linkage group 2"/>
</dbReference>
<protein>
    <submittedName>
        <fullName evidence="1">Uncharacterized protein</fullName>
    </submittedName>
</protein>
<proteinExistence type="predicted"/>
<dbReference type="AlphaFoldDB" id="A0A139WN70"/>
<reference evidence="1 2" key="2">
    <citation type="journal article" date="2010" name="Nucleic Acids Res.">
        <title>BeetleBase in 2010: revisions to provide comprehensive genomic information for Tribolium castaneum.</title>
        <authorList>
            <person name="Kim H.S."/>
            <person name="Murphy T."/>
            <person name="Xia J."/>
            <person name="Caragea D."/>
            <person name="Park Y."/>
            <person name="Beeman R.W."/>
            <person name="Lorenzen M.D."/>
            <person name="Butcher S."/>
            <person name="Manak J.R."/>
            <person name="Brown S.J."/>
        </authorList>
    </citation>
    <scope>GENOME REANNOTATION</scope>
    <source>
        <strain evidence="1 2">Georgia GA2</strain>
    </source>
</reference>
<name>A0A139WN70_TRICA</name>
<organism evidence="1 2">
    <name type="scientific">Tribolium castaneum</name>
    <name type="common">Red flour beetle</name>
    <dbReference type="NCBI Taxonomy" id="7070"/>
    <lineage>
        <taxon>Eukaryota</taxon>
        <taxon>Metazoa</taxon>
        <taxon>Ecdysozoa</taxon>
        <taxon>Arthropoda</taxon>
        <taxon>Hexapoda</taxon>
        <taxon>Insecta</taxon>
        <taxon>Pterygota</taxon>
        <taxon>Neoptera</taxon>
        <taxon>Endopterygota</taxon>
        <taxon>Coleoptera</taxon>
        <taxon>Polyphaga</taxon>
        <taxon>Cucujiformia</taxon>
        <taxon>Tenebrionidae</taxon>
        <taxon>Tenebrionidae incertae sedis</taxon>
        <taxon>Tribolium</taxon>
    </lineage>
</organism>
<dbReference type="InParanoid" id="A0A139WN70"/>
<accession>A0A139WN70</accession>
<evidence type="ECO:0000313" key="1">
    <source>
        <dbReference type="EMBL" id="KYB29307.1"/>
    </source>
</evidence>
<gene>
    <name evidence="1" type="primary">AUGUSTUS-3.0.2_32183</name>
    <name evidence="1" type="ORF">TcasGA2_TC032183</name>
</gene>
<keyword evidence="2" id="KW-1185">Reference proteome</keyword>
<dbReference type="EMBL" id="KQ971312">
    <property type="protein sequence ID" value="KYB29307.1"/>
    <property type="molecule type" value="Genomic_DNA"/>
</dbReference>
<reference evidence="1 2" key="1">
    <citation type="journal article" date="2008" name="Nature">
        <title>The genome of the model beetle and pest Tribolium castaneum.</title>
        <authorList>
            <consortium name="Tribolium Genome Sequencing Consortium"/>
            <person name="Richards S."/>
            <person name="Gibbs R.A."/>
            <person name="Weinstock G.M."/>
            <person name="Brown S.J."/>
            <person name="Denell R."/>
            <person name="Beeman R.W."/>
            <person name="Gibbs R."/>
            <person name="Beeman R.W."/>
            <person name="Brown S.J."/>
            <person name="Bucher G."/>
            <person name="Friedrich M."/>
            <person name="Grimmelikhuijzen C.J."/>
            <person name="Klingler M."/>
            <person name="Lorenzen M."/>
            <person name="Richards S."/>
            <person name="Roth S."/>
            <person name="Schroder R."/>
            <person name="Tautz D."/>
            <person name="Zdobnov E.M."/>
            <person name="Muzny D."/>
            <person name="Gibbs R.A."/>
            <person name="Weinstock G.M."/>
            <person name="Attaway T."/>
            <person name="Bell S."/>
            <person name="Buhay C.J."/>
            <person name="Chandrabose M.N."/>
            <person name="Chavez D."/>
            <person name="Clerk-Blankenburg K.P."/>
            <person name="Cree A."/>
            <person name="Dao M."/>
            <person name="Davis C."/>
            <person name="Chacko J."/>
            <person name="Dinh H."/>
            <person name="Dugan-Rocha S."/>
            <person name="Fowler G."/>
            <person name="Garner T.T."/>
            <person name="Garnes J."/>
            <person name="Gnirke A."/>
            <person name="Hawes A."/>
            <person name="Hernandez J."/>
            <person name="Hines S."/>
            <person name="Holder M."/>
            <person name="Hume J."/>
            <person name="Jhangiani S.N."/>
            <person name="Joshi V."/>
            <person name="Khan Z.M."/>
            <person name="Jackson L."/>
            <person name="Kovar C."/>
            <person name="Kowis A."/>
            <person name="Lee S."/>
            <person name="Lewis L.R."/>
            <person name="Margolis J."/>
            <person name="Morgan M."/>
            <person name="Nazareth L.V."/>
            <person name="Nguyen N."/>
            <person name="Okwuonu G."/>
            <person name="Parker D."/>
            <person name="Richards S."/>
            <person name="Ruiz S.J."/>
            <person name="Santibanez J."/>
            <person name="Savard J."/>
            <person name="Scherer S.E."/>
            <person name="Schneider B."/>
            <person name="Sodergren E."/>
            <person name="Tautz D."/>
            <person name="Vattahil S."/>
            <person name="Villasana D."/>
            <person name="White C.S."/>
            <person name="Wright R."/>
            <person name="Park Y."/>
            <person name="Beeman R.W."/>
            <person name="Lord J."/>
            <person name="Oppert B."/>
            <person name="Lorenzen M."/>
            <person name="Brown S."/>
            <person name="Wang L."/>
            <person name="Savard J."/>
            <person name="Tautz D."/>
            <person name="Richards S."/>
            <person name="Weinstock G."/>
            <person name="Gibbs R.A."/>
            <person name="Liu Y."/>
            <person name="Worley K."/>
            <person name="Weinstock G."/>
            <person name="Elsik C.G."/>
            <person name="Reese J.T."/>
            <person name="Elhaik E."/>
            <person name="Landan G."/>
            <person name="Graur D."/>
            <person name="Arensburger P."/>
            <person name="Atkinson P."/>
            <person name="Beeman R.W."/>
            <person name="Beidler J."/>
            <person name="Brown S.J."/>
            <person name="Demuth J.P."/>
            <person name="Drury D.W."/>
            <person name="Du Y.Z."/>
            <person name="Fujiwara H."/>
            <person name="Lorenzen M."/>
            <person name="Maselli V."/>
            <person name="Osanai M."/>
            <person name="Park Y."/>
            <person name="Robertson H.M."/>
            <person name="Tu Z."/>
            <person name="Wang J.J."/>
            <person name="Wang S."/>
            <person name="Richards S."/>
            <person name="Song H."/>
            <person name="Zhang L."/>
            <person name="Sodergren E."/>
            <person name="Werner D."/>
            <person name="Stanke M."/>
            <person name="Morgenstern B."/>
            <person name="Solovyev V."/>
            <person name="Kosarev P."/>
            <person name="Brown G."/>
            <person name="Chen H.C."/>
            <person name="Ermolaeva O."/>
            <person name="Hlavina W."/>
            <person name="Kapustin Y."/>
            <person name="Kiryutin B."/>
            <person name="Kitts P."/>
            <person name="Maglott D."/>
            <person name="Pruitt K."/>
            <person name="Sapojnikov V."/>
            <person name="Souvorov A."/>
            <person name="Mackey A.J."/>
            <person name="Waterhouse R.M."/>
            <person name="Wyder S."/>
            <person name="Zdobnov E.M."/>
            <person name="Zdobnov E.M."/>
            <person name="Wyder S."/>
            <person name="Kriventseva E.V."/>
            <person name="Kadowaki T."/>
            <person name="Bork P."/>
            <person name="Aranda M."/>
            <person name="Bao R."/>
            <person name="Beermann A."/>
            <person name="Berns N."/>
            <person name="Bolognesi R."/>
            <person name="Bonneton F."/>
            <person name="Bopp D."/>
            <person name="Brown S.J."/>
            <person name="Bucher G."/>
            <person name="Butts T."/>
            <person name="Chaumot A."/>
            <person name="Denell R.E."/>
            <person name="Ferrier D.E."/>
            <person name="Friedrich M."/>
            <person name="Gordon C.M."/>
            <person name="Jindra M."/>
            <person name="Klingler M."/>
            <person name="Lan Q."/>
            <person name="Lattorff H.M."/>
            <person name="Laudet V."/>
            <person name="von Levetsow C."/>
            <person name="Liu Z."/>
            <person name="Lutz R."/>
            <person name="Lynch J.A."/>
            <person name="da Fonseca R.N."/>
            <person name="Posnien N."/>
            <person name="Reuter R."/>
            <person name="Roth S."/>
            <person name="Savard J."/>
            <person name="Schinko J.B."/>
            <person name="Schmitt C."/>
            <person name="Schoppmeier M."/>
            <person name="Schroder R."/>
            <person name="Shippy T.D."/>
            <person name="Simonnet F."/>
            <person name="Marques-Souza H."/>
            <person name="Tautz D."/>
            <person name="Tomoyasu Y."/>
            <person name="Trauner J."/>
            <person name="Van der Zee M."/>
            <person name="Vervoort M."/>
            <person name="Wittkopp N."/>
            <person name="Wimmer E.A."/>
            <person name="Yang X."/>
            <person name="Jones A.K."/>
            <person name="Sattelle D.B."/>
            <person name="Ebert P.R."/>
            <person name="Nelson D."/>
            <person name="Scott J.G."/>
            <person name="Beeman R.W."/>
            <person name="Muthukrishnan S."/>
            <person name="Kramer K.J."/>
            <person name="Arakane Y."/>
            <person name="Beeman R.W."/>
            <person name="Zhu Q."/>
            <person name="Hogenkamp D."/>
            <person name="Dixit R."/>
            <person name="Oppert B."/>
            <person name="Jiang H."/>
            <person name="Zou Z."/>
            <person name="Marshall J."/>
            <person name="Elpidina E."/>
            <person name="Vinokurov K."/>
            <person name="Oppert C."/>
            <person name="Zou Z."/>
            <person name="Evans J."/>
            <person name="Lu Z."/>
            <person name="Zhao P."/>
            <person name="Sumathipala N."/>
            <person name="Altincicek B."/>
            <person name="Vilcinskas A."/>
            <person name="Williams M."/>
            <person name="Hultmark D."/>
            <person name="Hetru C."/>
            <person name="Jiang H."/>
            <person name="Grimmelikhuijzen C.J."/>
            <person name="Hauser F."/>
            <person name="Cazzamali G."/>
            <person name="Williamson M."/>
            <person name="Park Y."/>
            <person name="Li B."/>
            <person name="Tanaka Y."/>
            <person name="Predel R."/>
            <person name="Neupert S."/>
            <person name="Schachtner J."/>
            <person name="Verleyen P."/>
            <person name="Raible F."/>
            <person name="Bork P."/>
            <person name="Friedrich M."/>
            <person name="Walden K.K."/>
            <person name="Robertson H.M."/>
            <person name="Angeli S."/>
            <person name="Foret S."/>
            <person name="Bucher G."/>
            <person name="Schuetz S."/>
            <person name="Maleszka R."/>
            <person name="Wimmer E.A."/>
            <person name="Beeman R.W."/>
            <person name="Lorenzen M."/>
            <person name="Tomoyasu Y."/>
            <person name="Miller S.C."/>
            <person name="Grossmann D."/>
            <person name="Bucher G."/>
        </authorList>
    </citation>
    <scope>NUCLEOTIDE SEQUENCE [LARGE SCALE GENOMIC DNA]</scope>
    <source>
        <strain evidence="1 2">Georgia GA2</strain>
    </source>
</reference>
<evidence type="ECO:0000313" key="2">
    <source>
        <dbReference type="Proteomes" id="UP000007266"/>
    </source>
</evidence>